<dbReference type="FunFam" id="3.40.50.300:FF:000746">
    <property type="entry name" value="Ribosome assembly protein 1"/>
    <property type="match status" value="1"/>
</dbReference>
<organism evidence="5 6">
    <name type="scientific">Terfezia boudieri ATCC MYA-4762</name>
    <dbReference type="NCBI Taxonomy" id="1051890"/>
    <lineage>
        <taxon>Eukaryota</taxon>
        <taxon>Fungi</taxon>
        <taxon>Dikarya</taxon>
        <taxon>Ascomycota</taxon>
        <taxon>Pezizomycotina</taxon>
        <taxon>Pezizomycetes</taxon>
        <taxon>Pezizales</taxon>
        <taxon>Pezizaceae</taxon>
        <taxon>Terfezia</taxon>
    </lineage>
</organism>
<dbReference type="InterPro" id="IPR020568">
    <property type="entry name" value="Ribosomal_Su5_D2-typ_SF"/>
</dbReference>
<dbReference type="PRINTS" id="PR00315">
    <property type="entry name" value="ELONGATNFCT"/>
</dbReference>
<dbReference type="InterPro" id="IPR041095">
    <property type="entry name" value="EFG_II"/>
</dbReference>
<dbReference type="Proteomes" id="UP000267821">
    <property type="component" value="Unassembled WGS sequence"/>
</dbReference>
<dbReference type="GO" id="GO:0005525">
    <property type="term" value="F:GTP binding"/>
    <property type="evidence" value="ECO:0007669"/>
    <property type="project" value="UniProtKB-KW"/>
</dbReference>
<dbReference type="Gene3D" id="3.30.70.870">
    <property type="entry name" value="Elongation Factor G (Translational Gtpase), domain 3"/>
    <property type="match status" value="1"/>
</dbReference>
<feature type="region of interest" description="Disordered" evidence="3">
    <location>
        <begin position="773"/>
        <end position="801"/>
    </location>
</feature>
<dbReference type="PANTHER" id="PTHR42908">
    <property type="entry name" value="TRANSLATION ELONGATION FACTOR-RELATED"/>
    <property type="match status" value="1"/>
</dbReference>
<dbReference type="InterPro" id="IPR000795">
    <property type="entry name" value="T_Tr_GTP-bd_dom"/>
</dbReference>
<dbReference type="Pfam" id="PF14492">
    <property type="entry name" value="EFG_III"/>
    <property type="match status" value="1"/>
</dbReference>
<dbReference type="InterPro" id="IPR000640">
    <property type="entry name" value="EFG_V-like"/>
</dbReference>
<keyword evidence="2" id="KW-0342">GTP-binding</keyword>
<dbReference type="CDD" id="cd16261">
    <property type="entry name" value="EF2_snRNP_III"/>
    <property type="match status" value="1"/>
</dbReference>
<dbReference type="InterPro" id="IPR035647">
    <property type="entry name" value="EFG_III/V"/>
</dbReference>
<dbReference type="Gene3D" id="2.40.30.10">
    <property type="entry name" value="Translation factors"/>
    <property type="match status" value="1"/>
</dbReference>
<dbReference type="InterPro" id="IPR027417">
    <property type="entry name" value="P-loop_NTPase"/>
</dbReference>
<keyword evidence="6" id="KW-1185">Reference proteome</keyword>
<dbReference type="STRING" id="1051890.A0A3N4MCB5"/>
<evidence type="ECO:0000256" key="3">
    <source>
        <dbReference type="SAM" id="MobiDB-lite"/>
    </source>
</evidence>
<dbReference type="Pfam" id="PF00009">
    <property type="entry name" value="GTP_EFTU"/>
    <property type="match status" value="1"/>
</dbReference>
<dbReference type="SMART" id="SM00838">
    <property type="entry name" value="EFG_C"/>
    <property type="match status" value="1"/>
</dbReference>
<dbReference type="InParanoid" id="A0A3N4MCB5"/>
<dbReference type="InterPro" id="IPR014721">
    <property type="entry name" value="Ribsml_uS5_D2-typ_fold_subgr"/>
</dbReference>
<dbReference type="FunCoup" id="A0A3N4MCB5">
    <property type="interactions" value="811"/>
</dbReference>
<dbReference type="SUPFAM" id="SSF54211">
    <property type="entry name" value="Ribosomal protein S5 domain 2-like"/>
    <property type="match status" value="1"/>
</dbReference>
<dbReference type="GO" id="GO:0005829">
    <property type="term" value="C:cytosol"/>
    <property type="evidence" value="ECO:0007669"/>
    <property type="project" value="TreeGrafter"/>
</dbReference>
<dbReference type="Gene3D" id="3.30.70.240">
    <property type="match status" value="1"/>
</dbReference>
<name>A0A3N4MCB5_9PEZI</name>
<dbReference type="Pfam" id="PF25118">
    <property type="entry name" value="EFL1"/>
    <property type="match status" value="1"/>
</dbReference>
<dbReference type="FunFam" id="3.30.70.870:FF:000002">
    <property type="entry name" value="Translation elongation factor 2"/>
    <property type="match status" value="1"/>
</dbReference>
<feature type="domain" description="Tr-type G" evidence="4">
    <location>
        <begin position="17"/>
        <end position="284"/>
    </location>
</feature>
<dbReference type="CDD" id="cd16268">
    <property type="entry name" value="EF2_II"/>
    <property type="match status" value="1"/>
</dbReference>
<dbReference type="Gene3D" id="3.90.1430.10">
    <property type="entry name" value="Yeast translation eEF2 (G' domain)"/>
    <property type="match status" value="1"/>
</dbReference>
<dbReference type="Gene3D" id="3.40.50.300">
    <property type="entry name" value="P-loop containing nucleotide triphosphate hydrolases"/>
    <property type="match status" value="1"/>
</dbReference>
<dbReference type="PROSITE" id="PS51722">
    <property type="entry name" value="G_TR_2"/>
    <property type="match status" value="1"/>
</dbReference>
<dbReference type="Gene3D" id="3.30.230.10">
    <property type="match status" value="1"/>
</dbReference>
<reference evidence="5 6" key="1">
    <citation type="journal article" date="2018" name="Nat. Ecol. Evol.">
        <title>Pezizomycetes genomes reveal the molecular basis of ectomycorrhizal truffle lifestyle.</title>
        <authorList>
            <person name="Murat C."/>
            <person name="Payen T."/>
            <person name="Noel B."/>
            <person name="Kuo A."/>
            <person name="Morin E."/>
            <person name="Chen J."/>
            <person name="Kohler A."/>
            <person name="Krizsan K."/>
            <person name="Balestrini R."/>
            <person name="Da Silva C."/>
            <person name="Montanini B."/>
            <person name="Hainaut M."/>
            <person name="Levati E."/>
            <person name="Barry K.W."/>
            <person name="Belfiori B."/>
            <person name="Cichocki N."/>
            <person name="Clum A."/>
            <person name="Dockter R.B."/>
            <person name="Fauchery L."/>
            <person name="Guy J."/>
            <person name="Iotti M."/>
            <person name="Le Tacon F."/>
            <person name="Lindquist E.A."/>
            <person name="Lipzen A."/>
            <person name="Malagnac F."/>
            <person name="Mello A."/>
            <person name="Molinier V."/>
            <person name="Miyauchi S."/>
            <person name="Poulain J."/>
            <person name="Riccioni C."/>
            <person name="Rubini A."/>
            <person name="Sitrit Y."/>
            <person name="Splivallo R."/>
            <person name="Traeger S."/>
            <person name="Wang M."/>
            <person name="Zifcakova L."/>
            <person name="Wipf D."/>
            <person name="Zambonelli A."/>
            <person name="Paolocci F."/>
            <person name="Nowrousian M."/>
            <person name="Ottonello S."/>
            <person name="Baldrian P."/>
            <person name="Spatafora J.W."/>
            <person name="Henrissat B."/>
            <person name="Nagy L.G."/>
            <person name="Aury J.M."/>
            <person name="Wincker P."/>
            <person name="Grigoriev I.V."/>
            <person name="Bonfante P."/>
            <person name="Martin F.M."/>
        </authorList>
    </citation>
    <scope>NUCLEOTIDE SEQUENCE [LARGE SCALE GENOMIC DNA]</scope>
    <source>
        <strain evidence="5 6">ATCC MYA-4762</strain>
    </source>
</reference>
<dbReference type="FunFam" id="3.90.1430.10:FF:000002">
    <property type="entry name" value="Elongation factor like GTPase 1"/>
    <property type="match status" value="1"/>
</dbReference>
<dbReference type="AlphaFoldDB" id="A0A3N4MCB5"/>
<evidence type="ECO:0000259" key="4">
    <source>
        <dbReference type="PROSITE" id="PS51722"/>
    </source>
</evidence>
<dbReference type="GO" id="GO:0003924">
    <property type="term" value="F:GTPase activity"/>
    <property type="evidence" value="ECO:0007669"/>
    <property type="project" value="InterPro"/>
</dbReference>
<dbReference type="InterPro" id="IPR056752">
    <property type="entry name" value="EFL1"/>
</dbReference>
<dbReference type="SUPFAM" id="SSF52540">
    <property type="entry name" value="P-loop containing nucleoside triphosphate hydrolases"/>
    <property type="match status" value="1"/>
</dbReference>
<proteinExistence type="predicted"/>
<dbReference type="Pfam" id="PF03144">
    <property type="entry name" value="GTP_EFTU_D2"/>
    <property type="match status" value="1"/>
</dbReference>
<dbReference type="InterPro" id="IPR009000">
    <property type="entry name" value="Transl_B-barrel_sf"/>
</dbReference>
<sequence>MPPITPQQITSLQKNSENIRNICILAHVDHGKTSLSDCLLATNGIISPKLAGRVRYLDSRPDEQLRGITMESSAISLYFKLMRRSGNDQEPVAEDYLINLIDSPGHIDFSSEVSTASRLCDGALVLVDAVEGVCSQTETVLRQTWIEHIRPVLVINKMDRLITELKLSPMEAYTHITKLLEVINAVMGSFFAGERMEEDLRWREQAEKRRAKKDSTAETDIGTEADADTLNFEGKDDEGLYFAPENGNVIFASAIDGWAFTVKQFASIYERKLGLKRAILEKVLWGDFYLDPKTRRVLGQKHLKGRNLKPMFVQLVLETIWAVYESTVLKRDQEKVEKIVKSLNLKVLPRDMKSKDTKALLTTIFAQWLPLSTAVLVSVIEQLPSPPVGQKQRIPLILDATPGYEDIHPNVRKAMVEFDESPDAPVVAYVSKMVAIPESELRKNTRKQLSAEEMREMGRQKRMALARKLAEAANEAGDTTTDHVSTSNTDFPDVSNPVTDEEAQNTEDKEHLIGFARLFSGTIKVGQELYVLGPKYNPSNPTEHVQRVTVTELYYMMGRDLQVLDEVPAGNVFGIGGLEGKILKNGTLCSVDKGGVNFAGLDMGGTPIVRVALEPKNPSELNKMIEGLRVLEQADPCVEYIVQDNGEHVILTAGELHLERCLKDLRERFAKIEIQSSPPVVPFRETIVSVPDMAPPKEKDLPRGMILATTPSKSITIKIQTRPLPKKVTEYLIQNSLTIKKLHKELKEKEGANRRAYGKANYDEDIDEIPKEQAKEGEVEASLEPQPGVPGDEEGDNNKDSLTTAAAKGELEEDDALLEAQQTRALSVQEFRTGLQEIFDKECPLNEREIWAGVVDKIAAFGPRRIGPNILVDATGTGMFRPLLSDPAATEPAFPAPETDATDGVASDAVGHRNTDLTPYLYHSFQLFTSSGPLCHEPLQGVAIFTHSATLHPTPDYQSQRLRGEMLTLVQSSLRSTFEDWSPRLLLATYLVTILCPPTALGKVYSVLTRRRGRILSEEMREGTPYFTVTASLPVRESFGFSDELRKRTSGEAASPAMGWGGYEVIVDEDPWWEPRTEEELEDWGEGGGVEKEGVQLVKKWVEEVRIRKGLFVQGRKLVVGAEKQKTLKR</sequence>
<evidence type="ECO:0000313" key="6">
    <source>
        <dbReference type="Proteomes" id="UP000267821"/>
    </source>
</evidence>
<dbReference type="SUPFAM" id="SSF54980">
    <property type="entry name" value="EF-G C-terminal domain-like"/>
    <property type="match status" value="2"/>
</dbReference>
<evidence type="ECO:0000313" key="5">
    <source>
        <dbReference type="EMBL" id="RPB29852.1"/>
    </source>
</evidence>
<dbReference type="CDD" id="cd04096">
    <property type="entry name" value="eEF2_snRNP_like_C"/>
    <property type="match status" value="1"/>
</dbReference>
<keyword evidence="1" id="KW-0547">Nucleotide-binding</keyword>
<gene>
    <name evidence="5" type="ORF">L211DRAFT_854993</name>
</gene>
<dbReference type="GO" id="GO:0042256">
    <property type="term" value="P:cytosolic ribosome assembly"/>
    <property type="evidence" value="ECO:0007669"/>
    <property type="project" value="TreeGrafter"/>
</dbReference>
<dbReference type="InterPro" id="IPR005225">
    <property type="entry name" value="Small_GTP-bd"/>
</dbReference>
<dbReference type="NCBIfam" id="TIGR00231">
    <property type="entry name" value="small_GTP"/>
    <property type="match status" value="1"/>
</dbReference>
<accession>A0A3N4MCB5</accession>
<dbReference type="GO" id="GO:1990904">
    <property type="term" value="C:ribonucleoprotein complex"/>
    <property type="evidence" value="ECO:0007669"/>
    <property type="project" value="TreeGrafter"/>
</dbReference>
<evidence type="ECO:0000256" key="1">
    <source>
        <dbReference type="ARBA" id="ARBA00022741"/>
    </source>
</evidence>
<dbReference type="CDD" id="cd01885">
    <property type="entry name" value="EF2"/>
    <property type="match status" value="1"/>
</dbReference>
<dbReference type="Pfam" id="PF00679">
    <property type="entry name" value="EFG_C"/>
    <property type="match status" value="1"/>
</dbReference>
<dbReference type="PANTHER" id="PTHR42908:SF3">
    <property type="entry name" value="ELONGATION FACTOR-LIKE GTPASE 1"/>
    <property type="match status" value="1"/>
</dbReference>
<dbReference type="EMBL" id="ML121527">
    <property type="protein sequence ID" value="RPB29852.1"/>
    <property type="molecule type" value="Genomic_DNA"/>
</dbReference>
<dbReference type="SUPFAM" id="SSF50447">
    <property type="entry name" value="Translation proteins"/>
    <property type="match status" value="1"/>
</dbReference>
<keyword evidence="5" id="KW-0378">Hydrolase</keyword>
<feature type="region of interest" description="Disordered" evidence="3">
    <location>
        <begin position="476"/>
        <end position="506"/>
    </location>
</feature>
<evidence type="ECO:0000256" key="2">
    <source>
        <dbReference type="ARBA" id="ARBA00023134"/>
    </source>
</evidence>
<dbReference type="GO" id="GO:0043022">
    <property type="term" value="F:ribosome binding"/>
    <property type="evidence" value="ECO:0007669"/>
    <property type="project" value="TreeGrafter"/>
</dbReference>
<protein>
    <submittedName>
        <fullName evidence="5">P-loop containing nucleoside triphosphate hydrolase protein</fullName>
    </submittedName>
</protein>
<dbReference type="OrthoDB" id="364892at2759"/>
<feature type="compositionally biased region" description="Polar residues" evidence="3">
    <location>
        <begin position="477"/>
        <end position="490"/>
    </location>
</feature>
<dbReference type="InterPro" id="IPR004161">
    <property type="entry name" value="EFTu-like_2"/>
</dbReference>